<dbReference type="PROSITE" id="PS51755">
    <property type="entry name" value="OMPR_PHOB"/>
    <property type="match status" value="1"/>
</dbReference>
<dbReference type="InterPro" id="IPR001867">
    <property type="entry name" value="OmpR/PhoB-type_DNA-bd"/>
</dbReference>
<comment type="caution">
    <text evidence="7">The sequence shown here is derived from an EMBL/GenBank/DDBJ whole genome shotgun (WGS) entry which is preliminary data.</text>
</comment>
<dbReference type="SUPFAM" id="SSF48452">
    <property type="entry name" value="TPR-like"/>
    <property type="match status" value="1"/>
</dbReference>
<gene>
    <name evidence="7" type="ORF">GCM10009838_27250</name>
</gene>
<dbReference type="Pfam" id="PF03704">
    <property type="entry name" value="BTAD"/>
    <property type="match status" value="1"/>
</dbReference>
<reference evidence="7 8" key="1">
    <citation type="journal article" date="2019" name="Int. J. Syst. Evol. Microbiol.">
        <title>The Global Catalogue of Microorganisms (GCM) 10K type strain sequencing project: providing services to taxonomists for standard genome sequencing and annotation.</title>
        <authorList>
            <consortium name="The Broad Institute Genomics Platform"/>
            <consortium name="The Broad Institute Genome Sequencing Center for Infectious Disease"/>
            <person name="Wu L."/>
            <person name="Ma J."/>
        </authorList>
    </citation>
    <scope>NUCLEOTIDE SEQUENCE [LARGE SCALE GENOMIC DNA]</scope>
    <source>
        <strain evidence="7 8">JCM 16013</strain>
    </source>
</reference>
<dbReference type="PANTHER" id="PTHR35807:SF1">
    <property type="entry name" value="TRANSCRIPTIONAL REGULATOR REDD"/>
    <property type="match status" value="1"/>
</dbReference>
<dbReference type="Proteomes" id="UP001499854">
    <property type="component" value="Unassembled WGS sequence"/>
</dbReference>
<dbReference type="PRINTS" id="PR00364">
    <property type="entry name" value="DISEASERSIST"/>
</dbReference>
<sequence>MECWGPDGRVDLGPLKQRTVMAALLADTGRVVTQETLIERVWDDAPPAEVRNVLYTYVTRLRRVLASANGEGEESAPVHLLRRSGGYLLEADPDAVDVHRLRTLTARAKGPGLDDAERSTLFRAALAGADGIPLADLTCAWAARAREHLVRQRGEALIGYAAVETRLGRPATVVDALHQALTDQPLAEDLAAALMTALHHAGRTAEALEVFARTRGTIASELGVEPGAELRRLHEDILRGALDPVGADRRTAPVLRRGGPDPAPVRPPIAHRHRAWAEHPVVRPHMLPAQIDHFAGRPEEEAAIAAALTGADQPSAAIVAVIGASGLGKSALALHVAHLLREEFPDGQLYAELNGGAGPAVTAQILVRFLRALGVATETLPDTVEELADLYRGALAGRRVLVVLDGIADEEQVAPLLPGSPDCGVLITSRDHLAGIGCTRVIVDVLREAEAIRLLAAVTGEDRVRAEPQAARVLTELCGRLPIAVRIAGARLLTRPHWPISRLVARLSDERGRLDELVHGRMAVRDALDHGYRSLDKPARTLFRQLGRLDDDHFDPRLVSQLLGVDQDTADDVLDQLVASHIVRPAGRDDHGKPRYRLGGLARLYARDRAEAEGTDREARRAATLSLEAHRDTRRIAGAVCHPRGATLLPRTG</sequence>
<dbReference type="InterPro" id="IPR051677">
    <property type="entry name" value="AfsR-DnrI-RedD_regulator"/>
</dbReference>
<dbReference type="PANTHER" id="PTHR35807">
    <property type="entry name" value="TRANSCRIPTIONAL REGULATOR REDD-RELATED"/>
    <property type="match status" value="1"/>
</dbReference>
<evidence type="ECO:0000313" key="7">
    <source>
        <dbReference type="EMBL" id="GAA1967562.1"/>
    </source>
</evidence>
<keyword evidence="8" id="KW-1185">Reference proteome</keyword>
<dbReference type="Gene3D" id="3.40.50.300">
    <property type="entry name" value="P-loop containing nucleotide triphosphate hydrolases"/>
    <property type="match status" value="1"/>
</dbReference>
<dbReference type="SMART" id="SM00862">
    <property type="entry name" value="Trans_reg_C"/>
    <property type="match status" value="1"/>
</dbReference>
<dbReference type="Gene3D" id="1.25.40.10">
    <property type="entry name" value="Tetratricopeptide repeat domain"/>
    <property type="match status" value="1"/>
</dbReference>
<dbReference type="InterPro" id="IPR011990">
    <property type="entry name" value="TPR-like_helical_dom_sf"/>
</dbReference>
<dbReference type="SMART" id="SM01043">
    <property type="entry name" value="BTAD"/>
    <property type="match status" value="1"/>
</dbReference>
<keyword evidence="2" id="KW-0805">Transcription regulation</keyword>
<keyword evidence="3 5" id="KW-0238">DNA-binding</keyword>
<name>A0ABN2RDQ1_9ACTN</name>
<dbReference type="Pfam" id="PF25872">
    <property type="entry name" value="HTH_77"/>
    <property type="match status" value="1"/>
</dbReference>
<dbReference type="InterPro" id="IPR058852">
    <property type="entry name" value="HTH_77"/>
</dbReference>
<dbReference type="EMBL" id="BAAAQM010000013">
    <property type="protein sequence ID" value="GAA1967562.1"/>
    <property type="molecule type" value="Genomic_DNA"/>
</dbReference>
<accession>A0ABN2RDQ1</accession>
<feature type="domain" description="OmpR/PhoB-type" evidence="6">
    <location>
        <begin position="1"/>
        <end position="91"/>
    </location>
</feature>
<dbReference type="CDD" id="cd15831">
    <property type="entry name" value="BTAD"/>
    <property type="match status" value="1"/>
</dbReference>
<evidence type="ECO:0000256" key="4">
    <source>
        <dbReference type="ARBA" id="ARBA00023163"/>
    </source>
</evidence>
<evidence type="ECO:0000259" key="6">
    <source>
        <dbReference type="PROSITE" id="PS51755"/>
    </source>
</evidence>
<evidence type="ECO:0000313" key="8">
    <source>
        <dbReference type="Proteomes" id="UP001499854"/>
    </source>
</evidence>
<dbReference type="SUPFAM" id="SSF46894">
    <property type="entry name" value="C-terminal effector domain of the bipartite response regulators"/>
    <property type="match status" value="1"/>
</dbReference>
<evidence type="ECO:0000256" key="2">
    <source>
        <dbReference type="ARBA" id="ARBA00023015"/>
    </source>
</evidence>
<dbReference type="InterPro" id="IPR016032">
    <property type="entry name" value="Sig_transdc_resp-reg_C-effctor"/>
</dbReference>
<dbReference type="InterPro" id="IPR027417">
    <property type="entry name" value="P-loop_NTPase"/>
</dbReference>
<dbReference type="InterPro" id="IPR002182">
    <property type="entry name" value="NB-ARC"/>
</dbReference>
<evidence type="ECO:0000256" key="5">
    <source>
        <dbReference type="PROSITE-ProRule" id="PRU01091"/>
    </source>
</evidence>
<dbReference type="InterPro" id="IPR036388">
    <property type="entry name" value="WH-like_DNA-bd_sf"/>
</dbReference>
<comment type="similarity">
    <text evidence="1">Belongs to the AfsR/DnrI/RedD regulatory family.</text>
</comment>
<evidence type="ECO:0000256" key="3">
    <source>
        <dbReference type="ARBA" id="ARBA00023125"/>
    </source>
</evidence>
<dbReference type="Pfam" id="PF00931">
    <property type="entry name" value="NB-ARC"/>
    <property type="match status" value="1"/>
</dbReference>
<dbReference type="Gene3D" id="1.10.10.10">
    <property type="entry name" value="Winged helix-like DNA-binding domain superfamily/Winged helix DNA-binding domain"/>
    <property type="match status" value="1"/>
</dbReference>
<evidence type="ECO:0000256" key="1">
    <source>
        <dbReference type="ARBA" id="ARBA00005820"/>
    </source>
</evidence>
<organism evidence="7 8">
    <name type="scientific">Catenulispora subtropica</name>
    <dbReference type="NCBI Taxonomy" id="450798"/>
    <lineage>
        <taxon>Bacteria</taxon>
        <taxon>Bacillati</taxon>
        <taxon>Actinomycetota</taxon>
        <taxon>Actinomycetes</taxon>
        <taxon>Catenulisporales</taxon>
        <taxon>Catenulisporaceae</taxon>
        <taxon>Catenulispora</taxon>
    </lineage>
</organism>
<dbReference type="Pfam" id="PF00486">
    <property type="entry name" value="Trans_reg_C"/>
    <property type="match status" value="1"/>
</dbReference>
<protein>
    <recommendedName>
        <fullName evidence="6">OmpR/PhoB-type domain-containing protein</fullName>
    </recommendedName>
</protein>
<feature type="DNA-binding region" description="OmpR/PhoB-type" evidence="5">
    <location>
        <begin position="1"/>
        <end position="91"/>
    </location>
</feature>
<dbReference type="SUPFAM" id="SSF52540">
    <property type="entry name" value="P-loop containing nucleoside triphosphate hydrolases"/>
    <property type="match status" value="1"/>
</dbReference>
<keyword evidence="4" id="KW-0804">Transcription</keyword>
<proteinExistence type="inferred from homology"/>
<dbReference type="InterPro" id="IPR005158">
    <property type="entry name" value="BTAD"/>
</dbReference>